<dbReference type="STRING" id="270498.CHK_3012"/>
<dbReference type="InterPro" id="IPR011051">
    <property type="entry name" value="RmlC_Cupin_sf"/>
</dbReference>
<dbReference type="SUPFAM" id="SSF51182">
    <property type="entry name" value="RmlC-like cupins"/>
    <property type="match status" value="1"/>
</dbReference>
<evidence type="ECO:0000313" key="4">
    <source>
        <dbReference type="Proteomes" id="UP000034076"/>
    </source>
</evidence>
<dbReference type="InterPro" id="IPR051610">
    <property type="entry name" value="GPI/OXD"/>
</dbReference>
<feature type="domain" description="Cupin type-2" evidence="2">
    <location>
        <begin position="54"/>
        <end position="106"/>
    </location>
</feature>
<accession>A0A0M2NAB3</accession>
<evidence type="ECO:0000313" key="3">
    <source>
        <dbReference type="EMBL" id="KKI49434.1"/>
    </source>
</evidence>
<dbReference type="Pfam" id="PF07883">
    <property type="entry name" value="Cupin_2"/>
    <property type="match status" value="1"/>
</dbReference>
<keyword evidence="1" id="KW-0479">Metal-binding</keyword>
<dbReference type="EMBL" id="LAYJ01000133">
    <property type="protein sequence ID" value="KKI49434.1"/>
    <property type="molecule type" value="Genomic_DNA"/>
</dbReference>
<evidence type="ECO:0000259" key="2">
    <source>
        <dbReference type="Pfam" id="PF07883"/>
    </source>
</evidence>
<keyword evidence="4" id="KW-1185">Reference proteome</keyword>
<dbReference type="GO" id="GO:0046872">
    <property type="term" value="F:metal ion binding"/>
    <property type="evidence" value="ECO:0007669"/>
    <property type="project" value="UniProtKB-KW"/>
</dbReference>
<dbReference type="RefSeq" id="WP_046444779.1">
    <property type="nucleotide sequence ID" value="NZ_CAUERS010000071.1"/>
</dbReference>
<proteinExistence type="predicted"/>
<dbReference type="InterPro" id="IPR014710">
    <property type="entry name" value="RmlC-like_jellyroll"/>
</dbReference>
<dbReference type="InterPro" id="IPR013096">
    <property type="entry name" value="Cupin_2"/>
</dbReference>
<dbReference type="AlphaFoldDB" id="A0A0M2NAB3"/>
<organism evidence="3 4">
    <name type="scientific">Christensenella hongkongensis</name>
    <dbReference type="NCBI Taxonomy" id="270498"/>
    <lineage>
        <taxon>Bacteria</taxon>
        <taxon>Bacillati</taxon>
        <taxon>Bacillota</taxon>
        <taxon>Clostridia</taxon>
        <taxon>Christensenellales</taxon>
        <taxon>Christensenellaceae</taxon>
        <taxon>Christensenella</taxon>
    </lineage>
</organism>
<dbReference type="PANTHER" id="PTHR35848">
    <property type="entry name" value="OXALATE-BINDING PROTEIN"/>
    <property type="match status" value="1"/>
</dbReference>
<sequence length="136" mass="15571">MAQGRLINSKNVKPFICDETYSSKLLIGDEVAGCEVINVNEGTLEARQRTAGGVHEQTEIYYIVSGTGDVWLDETCYHVVPGDFIIIPPGTFHYIDNTMNDEKFVLMTFWSRQEYNEVYFARKEAWGKSFKTIDEE</sequence>
<dbReference type="Proteomes" id="UP000034076">
    <property type="component" value="Unassembled WGS sequence"/>
</dbReference>
<reference evidence="3 4" key="1">
    <citation type="submission" date="2015-04" db="EMBL/GenBank/DDBJ databases">
        <title>Draft genome sequence of bacteremic isolate Catabacter hongkongensis type strain HKU16T.</title>
        <authorList>
            <person name="Lau S.K."/>
            <person name="Teng J.L."/>
            <person name="Huang Y."/>
            <person name="Curreem S.O."/>
            <person name="Tsui S.K."/>
            <person name="Woo P.C."/>
        </authorList>
    </citation>
    <scope>NUCLEOTIDE SEQUENCE [LARGE SCALE GENOMIC DNA]</scope>
    <source>
        <strain evidence="3 4">HKU16</strain>
    </source>
</reference>
<gene>
    <name evidence="3" type="ORF">CHK_3012</name>
</gene>
<comment type="caution">
    <text evidence="3">The sequence shown here is derived from an EMBL/GenBank/DDBJ whole genome shotgun (WGS) entry which is preliminary data.</text>
</comment>
<name>A0A0M2NAB3_9FIRM</name>
<protein>
    <recommendedName>
        <fullName evidence="2">Cupin type-2 domain-containing protein</fullName>
    </recommendedName>
</protein>
<dbReference type="PANTHER" id="PTHR35848:SF6">
    <property type="entry name" value="CUPIN TYPE-2 DOMAIN-CONTAINING PROTEIN"/>
    <property type="match status" value="1"/>
</dbReference>
<evidence type="ECO:0000256" key="1">
    <source>
        <dbReference type="ARBA" id="ARBA00022723"/>
    </source>
</evidence>
<dbReference type="Gene3D" id="2.60.120.10">
    <property type="entry name" value="Jelly Rolls"/>
    <property type="match status" value="1"/>
</dbReference>
<dbReference type="OrthoDB" id="9794183at2"/>